<dbReference type="Pfam" id="PF02517">
    <property type="entry name" value="Rce1-like"/>
    <property type="match status" value="1"/>
</dbReference>
<keyword evidence="2" id="KW-0812">Transmembrane</keyword>
<evidence type="ECO:0000313" key="4">
    <source>
        <dbReference type="EMBL" id="OEH82761.1"/>
    </source>
</evidence>
<protein>
    <recommendedName>
        <fullName evidence="3">CAAX prenyl protease 2/Lysostaphin resistance protein A-like domain-containing protein</fullName>
    </recommendedName>
</protein>
<feature type="domain" description="CAAX prenyl protease 2/Lysostaphin resistance protein A-like" evidence="3">
    <location>
        <begin position="147"/>
        <end position="233"/>
    </location>
</feature>
<accession>A0A1E5KXZ0</accession>
<keyword evidence="2" id="KW-1133">Transmembrane helix</keyword>
<proteinExistence type="inferred from homology"/>
<dbReference type="InterPro" id="IPR003675">
    <property type="entry name" value="Rce1/LyrA-like_dom"/>
</dbReference>
<gene>
    <name evidence="4" type="ORF">BCR26_12020</name>
</gene>
<dbReference type="Proteomes" id="UP000095256">
    <property type="component" value="Unassembled WGS sequence"/>
</dbReference>
<evidence type="ECO:0000256" key="2">
    <source>
        <dbReference type="SAM" id="Phobius"/>
    </source>
</evidence>
<reference evidence="4 5" key="1">
    <citation type="submission" date="2016-09" db="EMBL/GenBank/DDBJ databases">
        <authorList>
            <person name="Capua I."/>
            <person name="De Benedictis P."/>
            <person name="Joannis T."/>
            <person name="Lombin L.H."/>
            <person name="Cattoli G."/>
        </authorList>
    </citation>
    <scope>NUCLEOTIDE SEQUENCE [LARGE SCALE GENOMIC DNA]</scope>
    <source>
        <strain evidence="4 5">LMG 25899</strain>
    </source>
</reference>
<dbReference type="EMBL" id="MIEK01000016">
    <property type="protein sequence ID" value="OEH82761.1"/>
    <property type="molecule type" value="Genomic_DNA"/>
</dbReference>
<feature type="transmembrane region" description="Helical" evidence="2">
    <location>
        <begin position="38"/>
        <end position="58"/>
    </location>
</feature>
<keyword evidence="5" id="KW-1185">Reference proteome</keyword>
<comment type="similarity">
    <text evidence="1">Belongs to the UPF0177 family.</text>
</comment>
<dbReference type="OrthoDB" id="8607342at2"/>
<sequence length="242" mass="27707">MELEHLSNEKKVNRIQKQDNVMKKRSLSENIRFHTKNLFIFVLLVVFTQAPTFISILISLVGKTYQINKLVTIMVSLSAMLIIFGISYWFSKKIGVVSKERFFVKKNIVLIVVGYISMQISSNFFLLLESNQGGNPNLDFYKNIPGILLFFSASIITPILEEVAFRGFLMGYWFKDTPRFGMLINIVLFTALHVPKTIFSLFLFIGTSIIFGTIYQKSKRLEVSGVVHMLNNLPAAIQMLLF</sequence>
<dbReference type="PANTHER" id="PTHR36435:SF1">
    <property type="entry name" value="CAAX AMINO TERMINAL PROTEASE FAMILY PROTEIN"/>
    <property type="match status" value="1"/>
</dbReference>
<dbReference type="PANTHER" id="PTHR36435">
    <property type="entry name" value="SLR1288 PROTEIN"/>
    <property type="match status" value="1"/>
</dbReference>
<dbReference type="GO" id="GO:0004175">
    <property type="term" value="F:endopeptidase activity"/>
    <property type="evidence" value="ECO:0007669"/>
    <property type="project" value="UniProtKB-ARBA"/>
</dbReference>
<evidence type="ECO:0000256" key="1">
    <source>
        <dbReference type="ARBA" id="ARBA00009067"/>
    </source>
</evidence>
<dbReference type="AlphaFoldDB" id="A0A1E5KXZ0"/>
<dbReference type="STRING" id="762845.BCR26_12020"/>
<dbReference type="InterPro" id="IPR052710">
    <property type="entry name" value="CAAX_protease"/>
</dbReference>
<feature type="transmembrane region" description="Helical" evidence="2">
    <location>
        <begin position="180"/>
        <end position="211"/>
    </location>
</feature>
<feature type="transmembrane region" description="Helical" evidence="2">
    <location>
        <begin position="108"/>
        <end position="128"/>
    </location>
</feature>
<name>A0A1E5KXZ0_9ENTE</name>
<dbReference type="GO" id="GO:0080120">
    <property type="term" value="P:CAAX-box protein maturation"/>
    <property type="evidence" value="ECO:0007669"/>
    <property type="project" value="UniProtKB-ARBA"/>
</dbReference>
<evidence type="ECO:0000313" key="5">
    <source>
        <dbReference type="Proteomes" id="UP000095256"/>
    </source>
</evidence>
<dbReference type="RefSeq" id="WP_069698292.1">
    <property type="nucleotide sequence ID" value="NZ_JAGGMA010000023.1"/>
</dbReference>
<feature type="transmembrane region" description="Helical" evidence="2">
    <location>
        <begin position="70"/>
        <end position="88"/>
    </location>
</feature>
<feature type="transmembrane region" description="Helical" evidence="2">
    <location>
        <begin position="140"/>
        <end position="160"/>
    </location>
</feature>
<comment type="caution">
    <text evidence="4">The sequence shown here is derived from an EMBL/GenBank/DDBJ whole genome shotgun (WGS) entry which is preliminary data.</text>
</comment>
<evidence type="ECO:0000259" key="3">
    <source>
        <dbReference type="Pfam" id="PF02517"/>
    </source>
</evidence>
<organism evidence="4 5">
    <name type="scientific">Enterococcus rivorum</name>
    <dbReference type="NCBI Taxonomy" id="762845"/>
    <lineage>
        <taxon>Bacteria</taxon>
        <taxon>Bacillati</taxon>
        <taxon>Bacillota</taxon>
        <taxon>Bacilli</taxon>
        <taxon>Lactobacillales</taxon>
        <taxon>Enterococcaceae</taxon>
        <taxon>Enterococcus</taxon>
    </lineage>
</organism>
<keyword evidence="2" id="KW-0472">Membrane</keyword>